<dbReference type="AlphaFoldDB" id="A0A558H101"/>
<keyword evidence="2" id="KW-0813">Transport</keyword>
<dbReference type="Pfam" id="PF01547">
    <property type="entry name" value="SBP_bac_1"/>
    <property type="match status" value="1"/>
</dbReference>
<evidence type="ECO:0000256" key="2">
    <source>
        <dbReference type="ARBA" id="ARBA00022448"/>
    </source>
</evidence>
<proteinExistence type="inferred from homology"/>
<feature type="chain" id="PRO_5039474672" evidence="4">
    <location>
        <begin position="30"/>
        <end position="428"/>
    </location>
</feature>
<feature type="signal peptide" evidence="4">
    <location>
        <begin position="1"/>
        <end position="29"/>
    </location>
</feature>
<evidence type="ECO:0000313" key="5">
    <source>
        <dbReference type="EMBL" id="TVU62803.1"/>
    </source>
</evidence>
<evidence type="ECO:0000256" key="3">
    <source>
        <dbReference type="ARBA" id="ARBA00022729"/>
    </source>
</evidence>
<dbReference type="PANTHER" id="PTHR43649">
    <property type="entry name" value="ARABINOSE-BINDING PROTEIN-RELATED"/>
    <property type="match status" value="1"/>
</dbReference>
<dbReference type="InterPro" id="IPR050490">
    <property type="entry name" value="Bact_solute-bd_prot1"/>
</dbReference>
<protein>
    <submittedName>
        <fullName evidence="5">Sugar ABC transporter substrate-binding protein</fullName>
    </submittedName>
</protein>
<dbReference type="OrthoDB" id="9770625at2"/>
<comment type="similarity">
    <text evidence="1">Belongs to the bacterial solute-binding protein 1 family.</text>
</comment>
<gene>
    <name evidence="5" type="ORF">FQP90_11290</name>
</gene>
<reference evidence="5 6" key="1">
    <citation type="submission" date="2019-07" db="EMBL/GenBank/DDBJ databases">
        <title>Diversity of Bacteria from Kongsfjorden, Arctic.</title>
        <authorList>
            <person name="Yu Y."/>
        </authorList>
    </citation>
    <scope>NUCLEOTIDE SEQUENCE [LARGE SCALE GENOMIC DNA]</scope>
    <source>
        <strain evidence="5 6">SM1928</strain>
    </source>
</reference>
<dbReference type="RefSeq" id="WP_144650216.1">
    <property type="nucleotide sequence ID" value="NZ_VNFK01000007.1"/>
</dbReference>
<sequence length="428" mass="45598">MSTRNTISKLVTLGGLCTAVALVATGCGAGGPAPSSGGSGGSSSINVLVEAGGHAELTGVAEQCKKDAGIDVNFVELPYDGMFNRLSSEFSSGNVSFDVAALDSVWLPSFKDAVQPMDELFTDDVKKDIFPALVKEANVDGHFIGMPAWTNAEIILYRKDLFEDAKNKADFQAKYGYELAAPKTWKQYQDVSEFFTKDGMYGTDVKGAVETEWLAHVLQAGSPMVLDKDNNVVIDNAAHKEALDFYVSLAKDAPSGAAQVDWAAAQNLFNQGKTAMTRFWAHAYRQIPADAPVAGKVGAAAMIGGSAGVAGVPGPWYLSVPKATKNTDAAKKFVKCAYDYNDKGIESKLGLASRISAFQKYQDQPGYESFKPLIETLNGQATATRPATAKWQQIVDTVLIPLLQKAVAGGDTSALLADAKKQIQDLLK</sequence>
<dbReference type="EMBL" id="VNFK01000007">
    <property type="protein sequence ID" value="TVU62803.1"/>
    <property type="molecule type" value="Genomic_DNA"/>
</dbReference>
<organism evidence="5 6">
    <name type="scientific">Paenarthrobacter nitroguajacolicus</name>
    <name type="common">Arthrobacter nitroguajacolicus</name>
    <dbReference type="NCBI Taxonomy" id="211146"/>
    <lineage>
        <taxon>Bacteria</taxon>
        <taxon>Bacillati</taxon>
        <taxon>Actinomycetota</taxon>
        <taxon>Actinomycetes</taxon>
        <taxon>Micrococcales</taxon>
        <taxon>Micrococcaceae</taxon>
        <taxon>Paenarthrobacter</taxon>
    </lineage>
</organism>
<keyword evidence="3 4" id="KW-0732">Signal</keyword>
<comment type="caution">
    <text evidence="5">The sequence shown here is derived from an EMBL/GenBank/DDBJ whole genome shotgun (WGS) entry which is preliminary data.</text>
</comment>
<dbReference type="Proteomes" id="UP000316500">
    <property type="component" value="Unassembled WGS sequence"/>
</dbReference>
<accession>A0A558H101</accession>
<evidence type="ECO:0000256" key="1">
    <source>
        <dbReference type="ARBA" id="ARBA00008520"/>
    </source>
</evidence>
<evidence type="ECO:0000313" key="6">
    <source>
        <dbReference type="Proteomes" id="UP000316500"/>
    </source>
</evidence>
<dbReference type="SUPFAM" id="SSF53850">
    <property type="entry name" value="Periplasmic binding protein-like II"/>
    <property type="match status" value="1"/>
</dbReference>
<dbReference type="PROSITE" id="PS51257">
    <property type="entry name" value="PROKAR_LIPOPROTEIN"/>
    <property type="match status" value="1"/>
</dbReference>
<dbReference type="PANTHER" id="PTHR43649:SF34">
    <property type="entry name" value="ABC TRANSPORTER PERIPLASMIC-BINDING PROTEIN YCJN-RELATED"/>
    <property type="match status" value="1"/>
</dbReference>
<evidence type="ECO:0000256" key="4">
    <source>
        <dbReference type="SAM" id="SignalP"/>
    </source>
</evidence>
<dbReference type="CDD" id="cd13585">
    <property type="entry name" value="PBP2_TMBP_like"/>
    <property type="match status" value="1"/>
</dbReference>
<name>A0A558H101_PAENT</name>
<dbReference type="InterPro" id="IPR006059">
    <property type="entry name" value="SBP"/>
</dbReference>
<dbReference type="Gene3D" id="3.40.190.10">
    <property type="entry name" value="Periplasmic binding protein-like II"/>
    <property type="match status" value="2"/>
</dbReference>